<organism evidence="2 3">
    <name type="scientific">Oculimacula yallundae</name>
    <dbReference type="NCBI Taxonomy" id="86028"/>
    <lineage>
        <taxon>Eukaryota</taxon>
        <taxon>Fungi</taxon>
        <taxon>Dikarya</taxon>
        <taxon>Ascomycota</taxon>
        <taxon>Pezizomycotina</taxon>
        <taxon>Leotiomycetes</taxon>
        <taxon>Helotiales</taxon>
        <taxon>Ploettnerulaceae</taxon>
        <taxon>Oculimacula</taxon>
    </lineage>
</organism>
<reference evidence="2 3" key="1">
    <citation type="journal article" date="2024" name="Commun. Biol.">
        <title>Comparative genomic analysis of thermophilic fungi reveals convergent evolutionary adaptations and gene losses.</title>
        <authorList>
            <person name="Steindorff A.S."/>
            <person name="Aguilar-Pontes M.V."/>
            <person name="Robinson A.J."/>
            <person name="Andreopoulos B."/>
            <person name="LaButti K."/>
            <person name="Kuo A."/>
            <person name="Mondo S."/>
            <person name="Riley R."/>
            <person name="Otillar R."/>
            <person name="Haridas S."/>
            <person name="Lipzen A."/>
            <person name="Grimwood J."/>
            <person name="Schmutz J."/>
            <person name="Clum A."/>
            <person name="Reid I.D."/>
            <person name="Moisan M.C."/>
            <person name="Butler G."/>
            <person name="Nguyen T.T.M."/>
            <person name="Dewar K."/>
            <person name="Conant G."/>
            <person name="Drula E."/>
            <person name="Henrissat B."/>
            <person name="Hansel C."/>
            <person name="Singer S."/>
            <person name="Hutchinson M.I."/>
            <person name="de Vries R.P."/>
            <person name="Natvig D.O."/>
            <person name="Powell A.J."/>
            <person name="Tsang A."/>
            <person name="Grigoriev I.V."/>
        </authorList>
    </citation>
    <scope>NUCLEOTIDE SEQUENCE [LARGE SCALE GENOMIC DNA]</scope>
    <source>
        <strain evidence="2 3">CBS 494.80</strain>
    </source>
</reference>
<dbReference type="Proteomes" id="UP001595075">
    <property type="component" value="Unassembled WGS sequence"/>
</dbReference>
<dbReference type="PROSITE" id="PS50330">
    <property type="entry name" value="UIM"/>
    <property type="match status" value="1"/>
</dbReference>
<evidence type="ECO:0000313" key="3">
    <source>
        <dbReference type="Proteomes" id="UP001595075"/>
    </source>
</evidence>
<dbReference type="InterPro" id="IPR003903">
    <property type="entry name" value="UIM_dom"/>
</dbReference>
<name>A0ABR4CKL3_9HELO</name>
<gene>
    <name evidence="2" type="ORF">VTL71DRAFT_14373</name>
</gene>
<feature type="compositionally biased region" description="Polar residues" evidence="1">
    <location>
        <begin position="705"/>
        <end position="719"/>
    </location>
</feature>
<feature type="region of interest" description="Disordered" evidence="1">
    <location>
        <begin position="603"/>
        <end position="627"/>
    </location>
</feature>
<keyword evidence="3" id="KW-1185">Reference proteome</keyword>
<dbReference type="EMBL" id="JAZHXI010000007">
    <property type="protein sequence ID" value="KAL2069694.1"/>
    <property type="molecule type" value="Genomic_DNA"/>
</dbReference>
<feature type="region of interest" description="Disordered" evidence="1">
    <location>
        <begin position="531"/>
        <end position="566"/>
    </location>
</feature>
<accession>A0ABR4CKL3</accession>
<feature type="region of interest" description="Disordered" evidence="1">
    <location>
        <begin position="840"/>
        <end position="881"/>
    </location>
</feature>
<feature type="region of interest" description="Disordered" evidence="1">
    <location>
        <begin position="351"/>
        <end position="381"/>
    </location>
</feature>
<evidence type="ECO:0000313" key="2">
    <source>
        <dbReference type="EMBL" id="KAL2069694.1"/>
    </source>
</evidence>
<feature type="region of interest" description="Disordered" evidence="1">
    <location>
        <begin position="209"/>
        <end position="240"/>
    </location>
</feature>
<feature type="region of interest" description="Disordered" evidence="1">
    <location>
        <begin position="266"/>
        <end position="316"/>
    </location>
</feature>
<feature type="compositionally biased region" description="Polar residues" evidence="1">
    <location>
        <begin position="1"/>
        <end position="10"/>
    </location>
</feature>
<feature type="compositionally biased region" description="Basic and acidic residues" evidence="1">
    <location>
        <begin position="299"/>
        <end position="309"/>
    </location>
</feature>
<comment type="caution">
    <text evidence="2">The sequence shown here is derived from an EMBL/GenBank/DDBJ whole genome shotgun (WGS) entry which is preliminary data.</text>
</comment>
<feature type="region of interest" description="Disordered" evidence="1">
    <location>
        <begin position="63"/>
        <end position="196"/>
    </location>
</feature>
<feature type="region of interest" description="Disordered" evidence="1">
    <location>
        <begin position="691"/>
        <end position="724"/>
    </location>
</feature>
<feature type="compositionally biased region" description="Basic and acidic residues" evidence="1">
    <location>
        <begin position="850"/>
        <end position="866"/>
    </location>
</feature>
<evidence type="ECO:0000256" key="1">
    <source>
        <dbReference type="SAM" id="MobiDB-lite"/>
    </source>
</evidence>
<feature type="region of interest" description="Disordered" evidence="1">
    <location>
        <begin position="801"/>
        <end position="820"/>
    </location>
</feature>
<feature type="compositionally biased region" description="Basic and acidic residues" evidence="1">
    <location>
        <begin position="169"/>
        <end position="181"/>
    </location>
</feature>
<feature type="compositionally biased region" description="Polar residues" evidence="1">
    <location>
        <begin position="533"/>
        <end position="545"/>
    </location>
</feature>
<protein>
    <submittedName>
        <fullName evidence="2">Uncharacterized protein</fullName>
    </submittedName>
</protein>
<feature type="compositionally biased region" description="Basic and acidic residues" evidence="1">
    <location>
        <begin position="68"/>
        <end position="117"/>
    </location>
</feature>
<proteinExistence type="predicted"/>
<sequence>MAKQITSLGTFQPRHHDPGPGLSCRELEHGTICLNTAGTIVMWQDDDRPENLRTHTHVVGEIQWPTTAHDKAEQHRRDKAELEQQKREYEKERAAARAKAAREKKAAKANAEKEARKKQGIPEPSRFVRPSQPTISRFVRSDNANKRTWQQMENVAEDSDQTMSDIEQDDKRPPAKRRTIDEGSDDEFGEFPSLSQSDILEKIDSTVLPVKKGLAPVSSQGRRRKASQQLPRMKEADEDSNINSQALDELATTQLLSDLVEAVAKSDHVEAPESSLSQRQNHTPKTLSNSQTSPRRSGRVAEKAGKERVTLSTTRPSTRPVVEIPAMSFENIQLHNMTVNKSRNLEPKIPEVSKGRSFNMPPPSLPKRVNTTAKPISMPRKPITPAWGIRNVATQPLSNAPPSSTQAFLENHLDDFFPSPTQAVRELLDDVDDLPSETQIARELSPERPDKSHIEDMFSTQDFILSPYDLEEIVSPRRTPQKPLGEASLESLNRRQYALCGRQPTPEKVNNDLLDLVSTQDLVLSPNDLADIISQQNPPEETTLSRPKYTHSARQSNPQKLKSDNDDFMRSPNLVFSLKKLEVVISPHCPLEKRTFLESLNCRENTHDSRQPTSERRKDDPDDFMSTQDLVLSPEDLEEICSPARPPAISPDIKVPEVPKHSAHIQLRPLNQEKRRFFQEKEEDLYHATIQESRATSAPRPPKPQSDTFASAGRNQSDSADYGEFDFNLPGLFRDKEDEELEAAIRESKITAELEAKRLAMAGTSDLSRVLSNSTDYGDFDLPGFFEERDEDDLGKVIDTRVQPPEDPGAVTMGTNNGKAKPRRFFEEKYEDQVHAAIHESKALAAKSRPSIEDSEKPRSTKKEKQSTTTDYGNDPFTVRPEVKPRRFFEEKYEDQVHAAIHESKMLAAKPATPKEALEKPKRTMKRILSTATDYGDDDFMGCSQELLELC</sequence>
<feature type="region of interest" description="Disordered" evidence="1">
    <location>
        <begin position="1"/>
        <end position="23"/>
    </location>
</feature>
<feature type="compositionally biased region" description="Basic and acidic residues" evidence="1">
    <location>
        <begin position="604"/>
        <end position="620"/>
    </location>
</feature>
<feature type="compositionally biased region" description="Polar residues" evidence="1">
    <location>
        <begin position="274"/>
        <end position="295"/>
    </location>
</feature>